<sequence>MPLAVRPALDWARVGALLSIATSLFGLAVSVGLTVLKFMSDCRCAGTLLNACHDALARVSPALQGMFDCTAAFDSPYAAVLGLPLTVYATALYAVTLVLALLAARGGPTAARAAVWLLLAAILDVTASGVLFAISSWVLAAWCLFCFCLYFISASLLASALIACHRRPRTRSDLAPGLPVLLLVFGLAVVAVQAVPYGHTCDLPEQGCLRAIDPPPATRLALGAAEPDVLITVVFDPTCSACAREFTALQTLVADDPGIAARFLHYPREFGGCGFADVQLPAPAIAAVNAHACDLTFAVECIADRPGAGADDGLRALGDAFGALDVRPASARLAAVAAPFLSDSFTRKDLDRCLRARTGALAERVGAHLRYGVALDVRHTPTLVVAPVRAGEPQWHLAQVLPGRGDERLRKAIDRARRWAAQPQP</sequence>
<dbReference type="Proteomes" id="UP001217838">
    <property type="component" value="Unassembled WGS sequence"/>
</dbReference>
<dbReference type="SMART" id="SM00756">
    <property type="entry name" value="VKc"/>
    <property type="match status" value="1"/>
</dbReference>
<evidence type="ECO:0000256" key="9">
    <source>
        <dbReference type="ARBA" id="ARBA00023284"/>
    </source>
</evidence>
<dbReference type="InterPro" id="IPR012932">
    <property type="entry name" value="VKOR"/>
</dbReference>
<evidence type="ECO:0000256" key="6">
    <source>
        <dbReference type="ARBA" id="ARBA00023002"/>
    </source>
</evidence>
<dbReference type="InterPro" id="IPR038354">
    <property type="entry name" value="VKOR_sf"/>
</dbReference>
<dbReference type="Pfam" id="PF07884">
    <property type="entry name" value="VKOR"/>
    <property type="match status" value="1"/>
</dbReference>
<evidence type="ECO:0000256" key="3">
    <source>
        <dbReference type="ARBA" id="ARBA00022692"/>
    </source>
</evidence>
<gene>
    <name evidence="12" type="ORF">POL58_16005</name>
</gene>
<feature type="transmembrane region" description="Helical" evidence="10">
    <location>
        <begin position="139"/>
        <end position="162"/>
    </location>
</feature>
<dbReference type="EMBL" id="JAQNDN010000007">
    <property type="protein sequence ID" value="MDC0669257.1"/>
    <property type="molecule type" value="Genomic_DNA"/>
</dbReference>
<evidence type="ECO:0000256" key="10">
    <source>
        <dbReference type="SAM" id="Phobius"/>
    </source>
</evidence>
<keyword evidence="7 10" id="KW-0472">Membrane</keyword>
<protein>
    <submittedName>
        <fullName evidence="12">Vitamin K epoxide reductase family protein</fullName>
    </submittedName>
</protein>
<evidence type="ECO:0000256" key="7">
    <source>
        <dbReference type="ARBA" id="ARBA00023136"/>
    </source>
</evidence>
<dbReference type="SUPFAM" id="SSF52833">
    <property type="entry name" value="Thioredoxin-like"/>
    <property type="match status" value="1"/>
</dbReference>
<feature type="transmembrane region" description="Helical" evidence="10">
    <location>
        <begin position="174"/>
        <end position="195"/>
    </location>
</feature>
<comment type="subcellular location">
    <subcellularLocation>
        <location evidence="1">Membrane</location>
        <topology evidence="1">Multi-pass membrane protein</topology>
    </subcellularLocation>
</comment>
<comment type="caution">
    <text evidence="12">The sequence shown here is derived from an EMBL/GenBank/DDBJ whole genome shotgun (WGS) entry which is preliminary data.</text>
</comment>
<feature type="transmembrane region" description="Helical" evidence="10">
    <location>
        <begin position="12"/>
        <end position="33"/>
    </location>
</feature>
<keyword evidence="9" id="KW-0676">Redox-active center</keyword>
<reference evidence="12 13" key="1">
    <citation type="submission" date="2022-11" db="EMBL/GenBank/DDBJ databases">
        <title>Minimal conservation of predation-associated metabolite biosynthetic gene clusters underscores biosynthetic potential of Myxococcota including descriptions for ten novel species: Archangium lansinium sp. nov., Myxococcus landrumus sp. nov., Nannocystis bai.</title>
        <authorList>
            <person name="Ahearne A."/>
            <person name="Stevens C."/>
            <person name="Dowd S."/>
        </authorList>
    </citation>
    <scope>NUCLEOTIDE SEQUENCE [LARGE SCALE GENOMIC DNA]</scope>
    <source>
        <strain evidence="12 13">NCELM</strain>
    </source>
</reference>
<keyword evidence="13" id="KW-1185">Reference proteome</keyword>
<evidence type="ECO:0000313" key="13">
    <source>
        <dbReference type="Proteomes" id="UP001217838"/>
    </source>
</evidence>
<feature type="transmembrane region" description="Helical" evidence="10">
    <location>
        <begin position="77"/>
        <end position="102"/>
    </location>
</feature>
<evidence type="ECO:0000256" key="2">
    <source>
        <dbReference type="ARBA" id="ARBA00006214"/>
    </source>
</evidence>
<keyword evidence="3 10" id="KW-0812">Transmembrane</keyword>
<feature type="transmembrane region" description="Helical" evidence="10">
    <location>
        <begin position="114"/>
        <end position="133"/>
    </location>
</feature>
<accession>A0ABT5B588</accession>
<keyword evidence="8" id="KW-1015">Disulfide bond</keyword>
<feature type="domain" description="Vitamin K epoxide reductase" evidence="11">
    <location>
        <begin position="12"/>
        <end position="164"/>
    </location>
</feature>
<keyword evidence="4" id="KW-0874">Quinone</keyword>
<name>A0ABT5B588_9BACT</name>
<evidence type="ECO:0000256" key="8">
    <source>
        <dbReference type="ARBA" id="ARBA00023157"/>
    </source>
</evidence>
<dbReference type="Gene3D" id="1.20.1440.130">
    <property type="entry name" value="VKOR domain"/>
    <property type="match status" value="1"/>
</dbReference>
<evidence type="ECO:0000256" key="4">
    <source>
        <dbReference type="ARBA" id="ARBA00022719"/>
    </source>
</evidence>
<evidence type="ECO:0000256" key="1">
    <source>
        <dbReference type="ARBA" id="ARBA00004141"/>
    </source>
</evidence>
<organism evidence="12 13">
    <name type="scientific">Nannocystis radixulma</name>
    <dbReference type="NCBI Taxonomy" id="2995305"/>
    <lineage>
        <taxon>Bacteria</taxon>
        <taxon>Pseudomonadati</taxon>
        <taxon>Myxococcota</taxon>
        <taxon>Polyangia</taxon>
        <taxon>Nannocystales</taxon>
        <taxon>Nannocystaceae</taxon>
        <taxon>Nannocystis</taxon>
    </lineage>
</organism>
<dbReference type="Gene3D" id="3.40.30.10">
    <property type="entry name" value="Glutaredoxin"/>
    <property type="match status" value="1"/>
</dbReference>
<evidence type="ECO:0000313" key="12">
    <source>
        <dbReference type="EMBL" id="MDC0669257.1"/>
    </source>
</evidence>
<evidence type="ECO:0000259" key="11">
    <source>
        <dbReference type="SMART" id="SM00756"/>
    </source>
</evidence>
<dbReference type="RefSeq" id="WP_271999006.1">
    <property type="nucleotide sequence ID" value="NZ_JAQNDN010000007.1"/>
</dbReference>
<dbReference type="InterPro" id="IPR036249">
    <property type="entry name" value="Thioredoxin-like_sf"/>
</dbReference>
<comment type="similarity">
    <text evidence="2">Belongs to the VKOR family.</text>
</comment>
<keyword evidence="5 10" id="KW-1133">Transmembrane helix</keyword>
<evidence type="ECO:0000256" key="5">
    <source>
        <dbReference type="ARBA" id="ARBA00022989"/>
    </source>
</evidence>
<proteinExistence type="inferred from homology"/>
<keyword evidence="6" id="KW-0560">Oxidoreductase</keyword>